<comment type="caution">
    <text evidence="2">The sequence shown here is derived from an EMBL/GenBank/DDBJ whole genome shotgun (WGS) entry which is preliminary data.</text>
</comment>
<evidence type="ECO:0000313" key="2">
    <source>
        <dbReference type="EMBL" id="THE65599.1"/>
    </source>
</evidence>
<evidence type="ECO:0000256" key="1">
    <source>
        <dbReference type="SAM" id="MobiDB-lite"/>
    </source>
</evidence>
<accession>A0A4S3TMV6</accession>
<dbReference type="EMBL" id="RBZW01000018">
    <property type="protein sequence ID" value="THE65599.1"/>
    <property type="molecule type" value="Genomic_DNA"/>
</dbReference>
<keyword evidence="3" id="KW-1185">Reference proteome</keyword>
<sequence>MSDLLPDSKPTDEPDDELQEEPTERRVEDTPFTCVPWITSKSTGRKTLEQALEVRDEIQMLGEAYDDELEDNVKPFSWSGTDHTVDRDIVYWRYVGPTVATCSDVEWVGHIGFDESEGYPSFHELKDIAAIHLPDRAVDEYATPTARIVTKIGRLHREQNGRRVALRELGKYGYGPSSDWRRAYRKFAPLMPQIRPANGRNEPDWKWVKSD</sequence>
<name>A0A4S3TMV6_9EURY</name>
<dbReference type="RefSeq" id="WP_141463916.1">
    <property type="nucleotide sequence ID" value="NZ_RBZW01000018.1"/>
</dbReference>
<proteinExistence type="predicted"/>
<reference evidence="2 3" key="1">
    <citation type="submission" date="2018-10" db="EMBL/GenBank/DDBJ databases">
        <title>Natronolimnobius sp. XQ-INN 246 isolated from Inner Mongolia Autonomous Region of China.</title>
        <authorList>
            <person name="Xue Q."/>
        </authorList>
    </citation>
    <scope>NUCLEOTIDE SEQUENCE [LARGE SCALE GENOMIC DNA]</scope>
    <source>
        <strain evidence="2 3">XQ-INN 246</strain>
    </source>
</reference>
<evidence type="ECO:0000313" key="3">
    <source>
        <dbReference type="Proteomes" id="UP000318864"/>
    </source>
</evidence>
<dbReference type="AlphaFoldDB" id="A0A4S3TMV6"/>
<protein>
    <submittedName>
        <fullName evidence="2">Uncharacterized protein</fullName>
    </submittedName>
</protein>
<gene>
    <name evidence="2" type="ORF">D8Y22_06600</name>
</gene>
<feature type="region of interest" description="Disordered" evidence="1">
    <location>
        <begin position="1"/>
        <end position="31"/>
    </location>
</feature>
<dbReference type="OrthoDB" id="378673at2157"/>
<dbReference type="Proteomes" id="UP000318864">
    <property type="component" value="Unassembled WGS sequence"/>
</dbReference>
<organism evidence="2 3">
    <name type="scientific">Salinadaptatus halalkaliphilus</name>
    <dbReference type="NCBI Taxonomy" id="2419781"/>
    <lineage>
        <taxon>Archaea</taxon>
        <taxon>Methanobacteriati</taxon>
        <taxon>Methanobacteriota</taxon>
        <taxon>Stenosarchaea group</taxon>
        <taxon>Halobacteria</taxon>
        <taxon>Halobacteriales</taxon>
        <taxon>Natrialbaceae</taxon>
        <taxon>Salinadaptatus</taxon>
    </lineage>
</organism>